<feature type="binding site" evidence="9">
    <location>
        <position position="63"/>
    </location>
    <ligand>
        <name>substrate</name>
    </ligand>
</feature>
<feature type="binding site" evidence="9">
    <location>
        <begin position="287"/>
        <end position="288"/>
    </location>
    <ligand>
        <name>FMN</name>
        <dbReference type="ChEBI" id="CHEBI:58210"/>
    </ligand>
</feature>
<evidence type="ECO:0000256" key="5">
    <source>
        <dbReference type="ARBA" id="ARBA00022630"/>
    </source>
</evidence>
<dbReference type="Gene3D" id="3.20.20.70">
    <property type="entry name" value="Aldolase class I"/>
    <property type="match status" value="1"/>
</dbReference>
<keyword evidence="6 9" id="KW-0288">FMN</keyword>
<feature type="binding site" evidence="9">
    <location>
        <position position="213"/>
    </location>
    <ligand>
        <name>FMN</name>
        <dbReference type="ChEBI" id="CHEBI:58210"/>
    </ligand>
</feature>
<feature type="binding site" evidence="9">
    <location>
        <begin position="265"/>
        <end position="266"/>
    </location>
    <ligand>
        <name>FMN</name>
        <dbReference type="ChEBI" id="CHEBI:58210"/>
    </ligand>
</feature>
<keyword evidence="5 9" id="KW-0285">Flavoprotein</keyword>
<evidence type="ECO:0000259" key="10">
    <source>
        <dbReference type="Pfam" id="PF01180"/>
    </source>
</evidence>
<dbReference type="NCBIfam" id="NF005574">
    <property type="entry name" value="PRK07259.1"/>
    <property type="match status" value="1"/>
</dbReference>
<dbReference type="PANTHER" id="PTHR48109">
    <property type="entry name" value="DIHYDROOROTATE DEHYDROGENASE (QUINONE), MITOCHONDRIAL-RELATED"/>
    <property type="match status" value="1"/>
</dbReference>
<accession>A0ABU5FZS4</accession>
<dbReference type="CDD" id="cd04740">
    <property type="entry name" value="DHOD_1B_like"/>
    <property type="match status" value="1"/>
</dbReference>
<feature type="active site" description="Nucleophile" evidence="9">
    <location>
        <position position="150"/>
    </location>
</feature>
<feature type="binding site" evidence="9">
    <location>
        <begin position="63"/>
        <end position="64"/>
    </location>
    <ligand>
        <name>FMN</name>
        <dbReference type="ChEBI" id="CHEBI:58210"/>
    </ligand>
</feature>
<dbReference type="GO" id="GO:0004589">
    <property type="term" value="F:dihydroorotate dehydrogenase (NAD+) activity"/>
    <property type="evidence" value="ECO:0007669"/>
    <property type="project" value="UniProtKB-EC"/>
</dbReference>
<feature type="binding site" evidence="9">
    <location>
        <position position="119"/>
    </location>
    <ligand>
        <name>FMN</name>
        <dbReference type="ChEBI" id="CHEBI:58210"/>
    </ligand>
</feature>
<dbReference type="PANTHER" id="PTHR48109:SF1">
    <property type="entry name" value="DIHYDROOROTATE DEHYDROGENASE (FUMARATE)"/>
    <property type="match status" value="1"/>
</dbReference>
<gene>
    <name evidence="9" type="primary">pyrD</name>
    <name evidence="11" type="ORF">SPC81_03065</name>
</gene>
<evidence type="ECO:0000256" key="1">
    <source>
        <dbReference type="ARBA" id="ARBA00004496"/>
    </source>
</evidence>
<evidence type="ECO:0000256" key="9">
    <source>
        <dbReference type="HAMAP-Rule" id="MF_00224"/>
    </source>
</evidence>
<dbReference type="RefSeq" id="WP_320692513.1">
    <property type="nucleotide sequence ID" value="NZ_JAXHDP010000002.1"/>
</dbReference>
<dbReference type="EC" id="1.3.-.-" evidence="9"/>
<evidence type="ECO:0000256" key="2">
    <source>
        <dbReference type="ARBA" id="ARBA00004725"/>
    </source>
</evidence>
<dbReference type="InterPro" id="IPR012135">
    <property type="entry name" value="Dihydroorotate_DH_1_2"/>
</dbReference>
<evidence type="ECO:0000313" key="11">
    <source>
        <dbReference type="EMBL" id="MDY4345586.1"/>
    </source>
</evidence>
<dbReference type="NCBIfam" id="TIGR01037">
    <property type="entry name" value="pyrD_sub1_fam"/>
    <property type="match status" value="1"/>
</dbReference>
<keyword evidence="4 9" id="KW-0963">Cytoplasm</keyword>
<feature type="binding site" evidence="9">
    <location>
        <position position="147"/>
    </location>
    <ligand>
        <name>FMN</name>
        <dbReference type="ChEBI" id="CHEBI:58210"/>
    </ligand>
</feature>
<evidence type="ECO:0000256" key="4">
    <source>
        <dbReference type="ARBA" id="ARBA00022490"/>
    </source>
</evidence>
<comment type="caution">
    <text evidence="11">The sequence shown here is derived from an EMBL/GenBank/DDBJ whole genome shotgun (WGS) entry which is preliminary data.</text>
</comment>
<comment type="similarity">
    <text evidence="3 9">Belongs to the dihydroorotate dehydrogenase family. Type 1 subfamily.</text>
</comment>
<dbReference type="InterPro" id="IPR024920">
    <property type="entry name" value="Dihydroorotate_DH_1"/>
</dbReference>
<dbReference type="InterPro" id="IPR050074">
    <property type="entry name" value="DHO_dehydrogenase"/>
</dbReference>
<name>A0ABU5FZS4_9STRE</name>
<proteinExistence type="inferred from homology"/>
<evidence type="ECO:0000313" key="12">
    <source>
        <dbReference type="Proteomes" id="UP001280591"/>
    </source>
</evidence>
<dbReference type="InterPro" id="IPR033888">
    <property type="entry name" value="DHOD_1B"/>
</dbReference>
<dbReference type="InterPro" id="IPR001295">
    <property type="entry name" value="Dihydroorotate_DH_CS"/>
</dbReference>
<dbReference type="PIRSF" id="PIRSF000164">
    <property type="entry name" value="DHO_oxidase"/>
    <property type="match status" value="1"/>
</dbReference>
<evidence type="ECO:0000256" key="8">
    <source>
        <dbReference type="ARBA" id="ARBA00023002"/>
    </source>
</evidence>
<evidence type="ECO:0000256" key="7">
    <source>
        <dbReference type="ARBA" id="ARBA00022975"/>
    </source>
</evidence>
<organism evidence="11 12">
    <name type="scientific">Streptococcus fermentans</name>
    <dbReference type="NCBI Taxonomy" id="3095082"/>
    <lineage>
        <taxon>Bacteria</taxon>
        <taxon>Bacillati</taxon>
        <taxon>Bacillota</taxon>
        <taxon>Bacilli</taxon>
        <taxon>Lactobacillales</taxon>
        <taxon>Streptococcaceae</taxon>
        <taxon>Streptococcus</taxon>
    </lineage>
</organism>
<comment type="function">
    <text evidence="9">Catalyzes the conversion of dihydroorotate to orotate.</text>
</comment>
<evidence type="ECO:0000256" key="3">
    <source>
        <dbReference type="ARBA" id="ARBA00008008"/>
    </source>
</evidence>
<feature type="binding site" evidence="9">
    <location>
        <begin position="87"/>
        <end position="91"/>
    </location>
    <ligand>
        <name>substrate</name>
    </ligand>
</feature>
<dbReference type="SUPFAM" id="SSF51395">
    <property type="entry name" value="FMN-linked oxidoreductases"/>
    <property type="match status" value="1"/>
</dbReference>
<feature type="binding site" evidence="9">
    <location>
        <position position="147"/>
    </location>
    <ligand>
        <name>substrate</name>
    </ligand>
</feature>
<comment type="cofactor">
    <cofactor evidence="9">
        <name>FMN</name>
        <dbReference type="ChEBI" id="CHEBI:58210"/>
    </cofactor>
    <text evidence="9">Binds 1 FMN per subunit.</text>
</comment>
<feature type="binding site" evidence="9">
    <location>
        <position position="187"/>
    </location>
    <ligand>
        <name>FMN</name>
        <dbReference type="ChEBI" id="CHEBI:58210"/>
    </ligand>
</feature>
<dbReference type="PROSITE" id="PS00911">
    <property type="entry name" value="DHODEHASE_1"/>
    <property type="match status" value="1"/>
</dbReference>
<dbReference type="EMBL" id="JAXHDP010000002">
    <property type="protein sequence ID" value="MDY4345586.1"/>
    <property type="molecule type" value="Genomic_DNA"/>
</dbReference>
<dbReference type="Pfam" id="PF01180">
    <property type="entry name" value="DHO_dh"/>
    <property type="match status" value="1"/>
</dbReference>
<comment type="catalytic activity">
    <reaction evidence="9">
        <text>(S)-dihydroorotate + A = orotate + AH2</text>
        <dbReference type="Rhea" id="RHEA:18073"/>
        <dbReference type="ChEBI" id="CHEBI:13193"/>
        <dbReference type="ChEBI" id="CHEBI:17499"/>
        <dbReference type="ChEBI" id="CHEBI:30839"/>
        <dbReference type="ChEBI" id="CHEBI:30864"/>
    </reaction>
</comment>
<reference evidence="11 12" key="1">
    <citation type="submission" date="2023-11" db="EMBL/GenBank/DDBJ databases">
        <title>Streptococcus wuxiensis sp. nov., Streptococcus jiangnanensis sp. nov., Streptococcus fermentans sp. nov., three novel members of the genus Streptococcus isolated from breast milk.</title>
        <authorList>
            <person name="Zhou Y."/>
            <person name="Yang B."/>
        </authorList>
    </citation>
    <scope>NUCLEOTIDE SEQUENCE [LARGE SCALE GENOMIC DNA]</scope>
    <source>
        <strain evidence="11 12">BJSWXB5TM5</strain>
    </source>
</reference>
<feature type="binding site" evidence="9">
    <location>
        <position position="239"/>
    </location>
    <ligand>
        <name>FMN</name>
        <dbReference type="ChEBI" id="CHEBI:58210"/>
    </ligand>
</feature>
<protein>
    <recommendedName>
        <fullName evidence="9">Dihydroorotate dehydrogenase</fullName>
        <shortName evidence="9">DHOD</shortName>
        <shortName evidence="9">DHODase</shortName>
        <shortName evidence="9">DHOdehase</shortName>
        <ecNumber evidence="9">1.3.-.-</ecNumber>
    </recommendedName>
</protein>
<keyword evidence="8 9" id="KW-0560">Oxidoreductase</keyword>
<sequence length="328" mass="35194">MALYLKQEQLFYKESVMTTNRLQVSLPGLELKNPIIPASGCFGFGQEYAKYYDLDLLGSIMIKATTLEPRFGNPTPRVAETPAGMLNAIGLQNPGLEVVLSEKLPWLQREYPNLPIIANVAGFSKQEYAGVSHGISKVTNVKAIELNISCPNVDHGNHGLLIGQDPELAYDVVKAAVEASEVPVYVKLTPSVTDIVTIAKAAEDAGASGLTMINTLVGMRFDLKTRKPIIANGTGGMSGPAVFPVALKLIRQVAQTTKLPIIGMGGVDSAETALEMYLAGASAIGVGTANFTNPYACPDIIENLPKVMDKYGIESLEMLRNEVRESLI</sequence>
<keyword evidence="12" id="KW-1185">Reference proteome</keyword>
<dbReference type="InterPro" id="IPR005720">
    <property type="entry name" value="Dihydroorotate_DH_cat"/>
</dbReference>
<dbReference type="HAMAP" id="MF_00224">
    <property type="entry name" value="DHO_dh_type1"/>
    <property type="match status" value="1"/>
</dbReference>
<feature type="domain" description="Dihydroorotate dehydrogenase catalytic" evidence="10">
    <location>
        <begin position="22"/>
        <end position="308"/>
    </location>
</feature>
<dbReference type="Proteomes" id="UP001280591">
    <property type="component" value="Unassembled WGS sequence"/>
</dbReference>
<feature type="binding site" evidence="9">
    <location>
        <position position="39"/>
    </location>
    <ligand>
        <name>FMN</name>
        <dbReference type="ChEBI" id="CHEBI:58210"/>
    </ligand>
</feature>
<keyword evidence="7 9" id="KW-0665">Pyrimidine biosynthesis</keyword>
<comment type="pathway">
    <text evidence="2 9">Pyrimidine metabolism; UMP biosynthesis via de novo pathway.</text>
</comment>
<comment type="subcellular location">
    <subcellularLocation>
        <location evidence="1 9">Cytoplasm</location>
    </subcellularLocation>
</comment>
<evidence type="ECO:0000256" key="6">
    <source>
        <dbReference type="ARBA" id="ARBA00022643"/>
    </source>
</evidence>
<dbReference type="InterPro" id="IPR013785">
    <property type="entry name" value="Aldolase_TIM"/>
</dbReference>
<dbReference type="PROSITE" id="PS00912">
    <property type="entry name" value="DHODEHASE_2"/>
    <property type="match status" value="1"/>
</dbReference>
<feature type="binding site" evidence="9">
    <location>
        <begin position="214"/>
        <end position="215"/>
    </location>
    <ligand>
        <name>substrate</name>
    </ligand>
</feature>
<dbReference type="InterPro" id="IPR049622">
    <property type="entry name" value="Dihydroorotate_DH_I"/>
</dbReference>